<dbReference type="SUPFAM" id="SSF51120">
    <property type="entry name" value="beta-Roll"/>
    <property type="match status" value="6"/>
</dbReference>
<dbReference type="PANTHER" id="PTHR38340">
    <property type="entry name" value="S-LAYER PROTEIN"/>
    <property type="match status" value="1"/>
</dbReference>
<dbReference type="Pfam" id="PF00353">
    <property type="entry name" value="HemolysinCabind"/>
    <property type="match status" value="9"/>
</dbReference>
<dbReference type="GO" id="GO:0005576">
    <property type="term" value="C:extracellular region"/>
    <property type="evidence" value="ECO:0007669"/>
    <property type="project" value="UniProtKB-SubCell"/>
</dbReference>
<keyword evidence="5" id="KW-1185">Reference proteome</keyword>
<dbReference type="STRING" id="202955.GCA_000759995_01189"/>
<dbReference type="Proteomes" id="UP000017404">
    <property type="component" value="Unassembled WGS sequence"/>
</dbReference>
<keyword evidence="3" id="KW-0106">Calcium</keyword>
<dbReference type="InterPro" id="IPR001343">
    <property type="entry name" value="Hemolysn_Ca-bd"/>
</dbReference>
<dbReference type="PRINTS" id="PR00313">
    <property type="entry name" value="CABNDNGRPT"/>
</dbReference>
<dbReference type="InterPro" id="IPR050557">
    <property type="entry name" value="RTX_toxin/Mannuronan_C5-epim"/>
</dbReference>
<dbReference type="PATRIC" id="fig|1120928.5.peg.2977"/>
<dbReference type="InterPro" id="IPR018511">
    <property type="entry name" value="Hemolysin-typ_Ca-bd_CS"/>
</dbReference>
<gene>
    <name evidence="4" type="ORF">F990_02944</name>
</gene>
<accession>V2UVN6</accession>
<protein>
    <submittedName>
        <fullName evidence="4">Uncharacterized protein</fullName>
    </submittedName>
</protein>
<dbReference type="AlphaFoldDB" id="V2UVN6"/>
<dbReference type="RefSeq" id="WP_018679437.1">
    <property type="nucleotide sequence ID" value="NZ_AYEV01000036.1"/>
</dbReference>
<comment type="subcellular location">
    <subcellularLocation>
        <location evidence="1">Secreted</location>
    </subcellularLocation>
</comment>
<dbReference type="InterPro" id="IPR011049">
    <property type="entry name" value="Serralysin-like_metalloprot_C"/>
</dbReference>
<name>V2UVN6_9GAMM</name>
<evidence type="ECO:0000256" key="1">
    <source>
        <dbReference type="ARBA" id="ARBA00004613"/>
    </source>
</evidence>
<dbReference type="PANTHER" id="PTHR38340:SF1">
    <property type="entry name" value="S-LAYER PROTEIN"/>
    <property type="match status" value="1"/>
</dbReference>
<evidence type="ECO:0000256" key="2">
    <source>
        <dbReference type="ARBA" id="ARBA00022525"/>
    </source>
</evidence>
<reference evidence="4 5" key="1">
    <citation type="submission" date="2013-10" db="EMBL/GenBank/DDBJ databases">
        <title>The Genome Sequence of Acinetobacter tjernbergiae CIP107465.</title>
        <authorList>
            <consortium name="The Broad Institute Genomics Platform"/>
            <consortium name="The Broad Institute Genome Sequencing Center for Infectious Disease"/>
            <person name="Cerqueira G."/>
            <person name="Feldgarden M."/>
            <person name="Courvalin P."/>
            <person name="Grillot-Courvalin C."/>
            <person name="Clermont D."/>
            <person name="Rocha E."/>
            <person name="Yoon E.-J."/>
            <person name="Nemec A."/>
            <person name="Young S.K."/>
            <person name="Zeng Q."/>
            <person name="Gargeya S."/>
            <person name="Fitzgerald M."/>
            <person name="Abouelleil A."/>
            <person name="Alvarado L."/>
            <person name="Berlin A.M."/>
            <person name="Chapman S.B."/>
            <person name="Gainer-Dewar J."/>
            <person name="Goldberg J."/>
            <person name="Gnerre S."/>
            <person name="Griggs A."/>
            <person name="Gujja S."/>
            <person name="Hansen M."/>
            <person name="Howarth C."/>
            <person name="Imamovic A."/>
            <person name="Ireland A."/>
            <person name="Larimer J."/>
            <person name="McCowan C."/>
            <person name="Murphy C."/>
            <person name="Pearson M."/>
            <person name="Poon T.W."/>
            <person name="Priest M."/>
            <person name="Roberts A."/>
            <person name="Saif S."/>
            <person name="Shea T."/>
            <person name="Sykes S."/>
            <person name="Wortman J."/>
            <person name="Nusbaum C."/>
            <person name="Birren B."/>
        </authorList>
    </citation>
    <scope>NUCLEOTIDE SEQUENCE [LARGE SCALE GENOMIC DNA]</scope>
    <source>
        <strain evidence="4 5">CIP 107465</strain>
    </source>
</reference>
<dbReference type="PROSITE" id="PS00330">
    <property type="entry name" value="HEMOLYSIN_CALCIUM"/>
    <property type="match status" value="5"/>
</dbReference>
<organism evidence="4 5">
    <name type="scientific">Acinetobacter tjernbergiae DSM 14971 = CIP 107465</name>
    <dbReference type="NCBI Taxonomy" id="1120928"/>
    <lineage>
        <taxon>Bacteria</taxon>
        <taxon>Pseudomonadati</taxon>
        <taxon>Pseudomonadota</taxon>
        <taxon>Gammaproteobacteria</taxon>
        <taxon>Moraxellales</taxon>
        <taxon>Moraxellaceae</taxon>
        <taxon>Acinetobacter</taxon>
    </lineage>
</organism>
<dbReference type="GO" id="GO:0005509">
    <property type="term" value="F:calcium ion binding"/>
    <property type="evidence" value="ECO:0007669"/>
    <property type="project" value="InterPro"/>
</dbReference>
<proteinExistence type="predicted"/>
<sequence length="1034" mass="106960">MAISYIYTGEPMTGSANDDFIMGIDSLSVANNTINANDGDDFVLADSSNLYIPDQSFANGSIATALSLDTATSAWTVDENPLFGNSSIPHVTAIVESTIGQAEFFSVNVGAGETLTADIDFSASSPIGNGNDLIISILDSLGNVLVTNDDSVTSNGGLGSFDSLDSYLTYTPTSAGTYYLQIYPFGGSTFTSNNTFMLNVSVTGHVVGTGAVQGNDIIDGGNGDDSIFAQGGLDTLNGGAGNDFLHGGSGNDTLNGGEGLDKLYGDVGDDTLRLTTMTSLILGEVYDGGSGIDTLLLDDPALTYNFDLRNITLNSLEILKFTDPGLNGFATALVNTSQLSIGNFTTVNGISFSDVTDRYEIYMDTQNLNLSTTTFLNFGGSLDSVVINGSADNNSIIGSTVHDVIYGNDGNDIINGGASNDEMIGGLGDDTYIIDHIGDVVIEQLNEGTDRVFSSVNHVLGSNFENLILSGIADINGTGNDVANSLLGNVGANVLDSGLGNDSLDGGAGADTLIGGLGNDTYFVDNLGDIVTEQTNEGTDRIFSSISYTLSANVENLILSGSANNNATGNILNNTLLGNTGNNILDGGVGIDTMQGGSGNDTYYIDNTGDVVTESLNQGMDSVFANINYSLRTNFENLTLTGSSNLNATGNTVNNTIVGNSGVNTLDGGAGADILIGSLGNDTYFVDNSGDVVTEFFNEGIDRIFASASHTLEDNVENLILSGASNINGTGNTLVNTILGNSGNNTLDGGSGADTLQGGAGNDIYYVDNTGDVVTESLNQGIDGVFSNINYSLRTNFENLILTGSFNLNGTGNTLNNVITGNSGVNTLDGGSGIDTLVGGLGNDTYFIDNTSDIVTELFNEGVDRVFSTASYTLSNNVENLILSGATNINGTGNLLANTIMGNTGNNFLNGKEGNDTYTAGTGSDTLIFNLLANPHATGGNGADIWTDFKVGLIGSDVNADKIDVSDLLIGYSGVETLVNVEQFLTIVDMGADIGVYLDRDGSAGSYSDTLLVTLKNIDVSLNTLLNNDQLVLA</sequence>
<dbReference type="eggNOG" id="COG2931">
    <property type="taxonomic scope" value="Bacteria"/>
</dbReference>
<dbReference type="EMBL" id="AYEV01000036">
    <property type="protein sequence ID" value="ESK54072.1"/>
    <property type="molecule type" value="Genomic_DNA"/>
</dbReference>
<dbReference type="OrthoDB" id="8481600at2"/>
<evidence type="ECO:0000313" key="5">
    <source>
        <dbReference type="Proteomes" id="UP000017404"/>
    </source>
</evidence>
<evidence type="ECO:0000256" key="3">
    <source>
        <dbReference type="ARBA" id="ARBA00022837"/>
    </source>
</evidence>
<evidence type="ECO:0000313" key="4">
    <source>
        <dbReference type="EMBL" id="ESK54072.1"/>
    </source>
</evidence>
<keyword evidence="2" id="KW-0964">Secreted</keyword>
<dbReference type="Gene3D" id="2.150.10.10">
    <property type="entry name" value="Serralysin-like metalloprotease, C-terminal"/>
    <property type="match status" value="7"/>
</dbReference>
<comment type="caution">
    <text evidence="4">The sequence shown here is derived from an EMBL/GenBank/DDBJ whole genome shotgun (WGS) entry which is preliminary data.</text>
</comment>